<keyword evidence="3" id="KW-0658">Purine biosynthesis</keyword>
<dbReference type="PANTHER" id="PTHR43585">
    <property type="entry name" value="FUMIPYRROLE BIOSYNTHESIS PROTEIN C"/>
    <property type="match status" value="1"/>
</dbReference>
<keyword evidence="8" id="KW-1185">Reference proteome</keyword>
<name>A0A1Y3NU53_9PSED</name>
<dbReference type="PROSITE" id="PS50975">
    <property type="entry name" value="ATP_GRASP"/>
    <property type="match status" value="1"/>
</dbReference>
<evidence type="ECO:0000256" key="5">
    <source>
        <dbReference type="PROSITE-ProRule" id="PRU00409"/>
    </source>
</evidence>
<dbReference type="SUPFAM" id="SSF56059">
    <property type="entry name" value="Glutathione synthetase ATP-binding domain-like"/>
    <property type="match status" value="1"/>
</dbReference>
<evidence type="ECO:0000256" key="3">
    <source>
        <dbReference type="ARBA" id="ARBA00022755"/>
    </source>
</evidence>
<gene>
    <name evidence="7" type="ORF">AUC60_25145</name>
</gene>
<dbReference type="Pfam" id="PF02222">
    <property type="entry name" value="ATP-grasp"/>
    <property type="match status" value="1"/>
</dbReference>
<dbReference type="InterPro" id="IPR011761">
    <property type="entry name" value="ATP-grasp"/>
</dbReference>
<dbReference type="InterPro" id="IPR052032">
    <property type="entry name" value="ATP-dep_AA_Ligase"/>
</dbReference>
<dbReference type="Gene3D" id="3.40.50.20">
    <property type="match status" value="1"/>
</dbReference>
<dbReference type="Proteomes" id="UP000195440">
    <property type="component" value="Unassembled WGS sequence"/>
</dbReference>
<keyword evidence="4 5" id="KW-0067">ATP-binding</keyword>
<reference evidence="7 8" key="1">
    <citation type="journal article" date="2017" name="Syst. Appl. Microbiol.">
        <title>Pseudomonas caspiana sp. nov., a citrus pathogen in the Pseudomonas syringae phylogenetic group.</title>
        <authorList>
            <person name="Busquets A."/>
            <person name="Gomila M."/>
            <person name="Beiki F."/>
            <person name="Mulet M."/>
            <person name="Rahimian H."/>
            <person name="Garcia-Valdes E."/>
            <person name="Lalucat J."/>
        </authorList>
    </citation>
    <scope>NUCLEOTIDE SEQUENCE [LARGE SCALE GENOMIC DNA]</scope>
    <source>
        <strain evidence="7 8">FBF102</strain>
    </source>
</reference>
<dbReference type="GO" id="GO:0046872">
    <property type="term" value="F:metal ion binding"/>
    <property type="evidence" value="ECO:0007669"/>
    <property type="project" value="InterPro"/>
</dbReference>
<dbReference type="PANTHER" id="PTHR43585:SF2">
    <property type="entry name" value="ATP-GRASP ENZYME FSQD"/>
    <property type="match status" value="1"/>
</dbReference>
<sequence length="403" mass="45132">MFAPIKILLQHSEGEWASVLGRDFLVYSDVEGKDLLLEKFPNLYSSFRLYKNFSESAIVELEALAAAKEFGARAVIALAEVDLLRVARIKDRLHGSMTRYEESTLLYRDKFLMKQRLAQHGIAINPMSIVSSACDVQDFVERYGYPIVVKPRDGRGSGGVCVLRNNIDLHKYLQSHNGTTFLNLMVEKYINAPLLNVDGLYVNGRPIIISPVRSTVTCLDFMAGQSLGFQMLSLHNPLHKRCVELTRRIVEHALPPLGTMMFHLEVFIDGEELVVCEIACRLGGCSVNQELTEAFGINPRFTLIEAESGGESLLLKEIIPPLRLLGQLNIPPCNGKLIDFPERVELPFIRYCSLTAIKGADYTGMKFTNGEIVSAIVEGDSEEQVTAHLSLVDKWVRDQSVWE</sequence>
<dbReference type="GO" id="GO:0005524">
    <property type="term" value="F:ATP binding"/>
    <property type="evidence" value="ECO:0007669"/>
    <property type="project" value="UniProtKB-UniRule"/>
</dbReference>
<evidence type="ECO:0000259" key="6">
    <source>
        <dbReference type="PROSITE" id="PS50975"/>
    </source>
</evidence>
<organism evidence="7 8">
    <name type="scientific">Pseudomonas caspiana</name>
    <dbReference type="NCBI Taxonomy" id="1451454"/>
    <lineage>
        <taxon>Bacteria</taxon>
        <taxon>Pseudomonadati</taxon>
        <taxon>Pseudomonadota</taxon>
        <taxon>Gammaproteobacteria</taxon>
        <taxon>Pseudomonadales</taxon>
        <taxon>Pseudomonadaceae</taxon>
        <taxon>Pseudomonas</taxon>
    </lineage>
</organism>
<evidence type="ECO:0000313" key="8">
    <source>
        <dbReference type="Proteomes" id="UP000195440"/>
    </source>
</evidence>
<feature type="domain" description="ATP-grasp" evidence="6">
    <location>
        <begin position="114"/>
        <end position="308"/>
    </location>
</feature>
<protein>
    <recommendedName>
        <fullName evidence="6">ATP-grasp domain-containing protein</fullName>
    </recommendedName>
</protein>
<dbReference type="InterPro" id="IPR003135">
    <property type="entry name" value="ATP-grasp_carboxylate-amine"/>
</dbReference>
<evidence type="ECO:0000256" key="1">
    <source>
        <dbReference type="ARBA" id="ARBA00022598"/>
    </source>
</evidence>
<dbReference type="Gene3D" id="3.30.1490.20">
    <property type="entry name" value="ATP-grasp fold, A domain"/>
    <property type="match status" value="1"/>
</dbReference>
<comment type="caution">
    <text evidence="7">The sequence shown here is derived from an EMBL/GenBank/DDBJ whole genome shotgun (WGS) entry which is preliminary data.</text>
</comment>
<dbReference type="EMBL" id="LOHF01000034">
    <property type="protein sequence ID" value="OUM71077.1"/>
    <property type="molecule type" value="Genomic_DNA"/>
</dbReference>
<proteinExistence type="predicted"/>
<dbReference type="Gene3D" id="3.30.470.20">
    <property type="entry name" value="ATP-grasp fold, B domain"/>
    <property type="match status" value="1"/>
</dbReference>
<dbReference type="AlphaFoldDB" id="A0A1Y3NU53"/>
<evidence type="ECO:0000256" key="2">
    <source>
        <dbReference type="ARBA" id="ARBA00022741"/>
    </source>
</evidence>
<dbReference type="GO" id="GO:0016874">
    <property type="term" value="F:ligase activity"/>
    <property type="evidence" value="ECO:0007669"/>
    <property type="project" value="UniProtKB-KW"/>
</dbReference>
<dbReference type="GO" id="GO:0006164">
    <property type="term" value="P:purine nucleotide biosynthetic process"/>
    <property type="evidence" value="ECO:0007669"/>
    <property type="project" value="UniProtKB-KW"/>
</dbReference>
<evidence type="ECO:0000313" key="7">
    <source>
        <dbReference type="EMBL" id="OUM71077.1"/>
    </source>
</evidence>
<accession>A0A1Y3NU53</accession>
<keyword evidence="1" id="KW-0436">Ligase</keyword>
<dbReference type="InterPro" id="IPR013815">
    <property type="entry name" value="ATP_grasp_subdomain_1"/>
</dbReference>
<keyword evidence="2 5" id="KW-0547">Nucleotide-binding</keyword>
<evidence type="ECO:0000256" key="4">
    <source>
        <dbReference type="ARBA" id="ARBA00022840"/>
    </source>
</evidence>